<comment type="caution">
    <text evidence="9">The sequence shown here is derived from an EMBL/GenBank/DDBJ whole genome shotgun (WGS) entry which is preliminary data.</text>
</comment>
<dbReference type="InterPro" id="IPR000515">
    <property type="entry name" value="MetI-like"/>
</dbReference>
<evidence type="ECO:0000256" key="2">
    <source>
        <dbReference type="ARBA" id="ARBA00022448"/>
    </source>
</evidence>
<feature type="transmembrane region" description="Helical" evidence="7">
    <location>
        <begin position="257"/>
        <end position="279"/>
    </location>
</feature>
<evidence type="ECO:0000313" key="9">
    <source>
        <dbReference type="EMBL" id="MBU3218755.1"/>
    </source>
</evidence>
<dbReference type="InterPro" id="IPR035906">
    <property type="entry name" value="MetI-like_sf"/>
</dbReference>
<evidence type="ECO:0000256" key="7">
    <source>
        <dbReference type="RuleBase" id="RU363032"/>
    </source>
</evidence>
<feature type="transmembrane region" description="Helical" evidence="7">
    <location>
        <begin position="21"/>
        <end position="40"/>
    </location>
</feature>
<dbReference type="EMBL" id="JAHLDG010000002">
    <property type="protein sequence ID" value="MBU3218755.1"/>
    <property type="molecule type" value="Genomic_DNA"/>
</dbReference>
<dbReference type="Pfam" id="PF19300">
    <property type="entry name" value="BPD_transp_1_N"/>
    <property type="match status" value="1"/>
</dbReference>
<keyword evidence="2 7" id="KW-0813">Transport</keyword>
<name>A0ABS6BZV4_9CLOT</name>
<comment type="subcellular location">
    <subcellularLocation>
        <location evidence="1 7">Cell membrane</location>
        <topology evidence="1 7">Multi-pass membrane protein</topology>
    </subcellularLocation>
</comment>
<accession>A0ABS6BZV4</accession>
<feature type="transmembrane region" description="Helical" evidence="7">
    <location>
        <begin position="299"/>
        <end position="321"/>
    </location>
</feature>
<dbReference type="PROSITE" id="PS50928">
    <property type="entry name" value="ABC_TM1"/>
    <property type="match status" value="1"/>
</dbReference>
<dbReference type="InterPro" id="IPR045621">
    <property type="entry name" value="BPD_transp_1_N"/>
</dbReference>
<evidence type="ECO:0000313" key="10">
    <source>
        <dbReference type="Proteomes" id="UP000740830"/>
    </source>
</evidence>
<gene>
    <name evidence="9" type="ORF">KPL27_01345</name>
</gene>
<feature type="transmembrane region" description="Helical" evidence="7">
    <location>
        <begin position="199"/>
        <end position="218"/>
    </location>
</feature>
<evidence type="ECO:0000256" key="1">
    <source>
        <dbReference type="ARBA" id="ARBA00004651"/>
    </source>
</evidence>
<dbReference type="Proteomes" id="UP000740830">
    <property type="component" value="Unassembled WGS sequence"/>
</dbReference>
<keyword evidence="10" id="KW-1185">Reference proteome</keyword>
<keyword evidence="6 7" id="KW-0472">Membrane</keyword>
<evidence type="ECO:0000256" key="4">
    <source>
        <dbReference type="ARBA" id="ARBA00022692"/>
    </source>
</evidence>
<dbReference type="CDD" id="cd06261">
    <property type="entry name" value="TM_PBP2"/>
    <property type="match status" value="1"/>
</dbReference>
<proteinExistence type="inferred from homology"/>
<protein>
    <submittedName>
        <fullName evidence="9">ABC transporter permease</fullName>
    </submittedName>
</protein>
<dbReference type="Gene3D" id="1.10.3720.10">
    <property type="entry name" value="MetI-like"/>
    <property type="match status" value="1"/>
</dbReference>
<evidence type="ECO:0000256" key="6">
    <source>
        <dbReference type="ARBA" id="ARBA00023136"/>
    </source>
</evidence>
<dbReference type="PANTHER" id="PTHR43163:SF6">
    <property type="entry name" value="DIPEPTIDE TRANSPORT SYSTEM PERMEASE PROTEIN DPPB-RELATED"/>
    <property type="match status" value="1"/>
</dbReference>
<evidence type="ECO:0000256" key="3">
    <source>
        <dbReference type="ARBA" id="ARBA00022475"/>
    </source>
</evidence>
<organism evidence="9 10">
    <name type="scientific">Clostridium algidicarnis</name>
    <dbReference type="NCBI Taxonomy" id="37659"/>
    <lineage>
        <taxon>Bacteria</taxon>
        <taxon>Bacillati</taxon>
        <taxon>Bacillota</taxon>
        <taxon>Clostridia</taxon>
        <taxon>Eubacteriales</taxon>
        <taxon>Clostridiaceae</taxon>
        <taxon>Clostridium</taxon>
    </lineage>
</organism>
<dbReference type="SUPFAM" id="SSF161098">
    <property type="entry name" value="MetI-like"/>
    <property type="match status" value="1"/>
</dbReference>
<reference evidence="9 10" key="1">
    <citation type="submission" date="2021-06" db="EMBL/GenBank/DDBJ databases">
        <title>Clostridia strains as spoilage organisms.</title>
        <authorList>
            <person name="Wambui J."/>
            <person name="Stephan R."/>
            <person name="Stevens M.J.A."/>
        </authorList>
    </citation>
    <scope>NUCLEOTIDE SEQUENCE [LARGE SCALE GENOMIC DNA]</scope>
    <source>
        <strain evidence="9 10">CM013</strain>
    </source>
</reference>
<sequence>MFLSCLGRRCFLNNIIYTIKKGVQFILIIFLLSITVFYMSRLSPGDPLASYYGEGVKRMNTTQKLEAMKRLGLNEPIYKQYISWLSNAAHGEFGISYKYKQDVVTVIENVYKNTIILGGLSYVLTFLFALLLGIFCALHEDKLIDKVICKVGTVTTSIPPFWIALVLILIFSINLKILPSSGAYAMGQSKNHVSRIEHLVLPLAVMILSHLWYYTYIIRNKLVEEMRQDYVLLCKVKGLSKKKIIYKDCLRNIMPSYISIMAMSVPHILGGTYVVEKVFSYPGLGTLSFESAKYHDYNMLMVLCLITGILVVFANIMAEVINDKIDPRMKHSGGEDEWNKNAVTLK</sequence>
<feature type="transmembrane region" description="Helical" evidence="7">
    <location>
        <begin position="115"/>
        <end position="138"/>
    </location>
</feature>
<feature type="transmembrane region" description="Helical" evidence="7">
    <location>
        <begin position="159"/>
        <end position="179"/>
    </location>
</feature>
<keyword evidence="5 7" id="KW-1133">Transmembrane helix</keyword>
<evidence type="ECO:0000256" key="5">
    <source>
        <dbReference type="ARBA" id="ARBA00022989"/>
    </source>
</evidence>
<keyword evidence="4 7" id="KW-0812">Transmembrane</keyword>
<dbReference type="Pfam" id="PF00528">
    <property type="entry name" value="BPD_transp_1"/>
    <property type="match status" value="1"/>
</dbReference>
<dbReference type="PANTHER" id="PTHR43163">
    <property type="entry name" value="DIPEPTIDE TRANSPORT SYSTEM PERMEASE PROTEIN DPPB-RELATED"/>
    <property type="match status" value="1"/>
</dbReference>
<comment type="similarity">
    <text evidence="7">Belongs to the binding-protein-dependent transport system permease family.</text>
</comment>
<evidence type="ECO:0000259" key="8">
    <source>
        <dbReference type="PROSITE" id="PS50928"/>
    </source>
</evidence>
<keyword evidence="3" id="KW-1003">Cell membrane</keyword>
<feature type="domain" description="ABC transmembrane type-1" evidence="8">
    <location>
        <begin position="111"/>
        <end position="318"/>
    </location>
</feature>